<dbReference type="EMBL" id="CAJZBQ010000056">
    <property type="protein sequence ID" value="CAG9333440.1"/>
    <property type="molecule type" value="Genomic_DNA"/>
</dbReference>
<dbReference type="InterPro" id="IPR036928">
    <property type="entry name" value="AS_sf"/>
</dbReference>
<organism evidence="4 5">
    <name type="scientific">Blepharisma stoltei</name>
    <dbReference type="NCBI Taxonomy" id="1481888"/>
    <lineage>
        <taxon>Eukaryota</taxon>
        <taxon>Sar</taxon>
        <taxon>Alveolata</taxon>
        <taxon>Ciliophora</taxon>
        <taxon>Postciliodesmatophora</taxon>
        <taxon>Heterotrichea</taxon>
        <taxon>Heterotrichida</taxon>
        <taxon>Blepharismidae</taxon>
        <taxon>Blepharisma</taxon>
    </lineage>
</organism>
<evidence type="ECO:0000256" key="2">
    <source>
        <dbReference type="SAM" id="Phobius"/>
    </source>
</evidence>
<name>A0AAU9K0M4_9CILI</name>
<comment type="caution">
    <text evidence="4">The sequence shown here is derived from an EMBL/GenBank/DDBJ whole genome shotgun (WGS) entry which is preliminary data.</text>
</comment>
<dbReference type="PANTHER" id="PTHR45847:SF6">
    <property type="entry name" value="FATTY ACID AMIDE HYDROLASE"/>
    <property type="match status" value="1"/>
</dbReference>
<reference evidence="4" key="1">
    <citation type="submission" date="2021-09" db="EMBL/GenBank/DDBJ databases">
        <authorList>
            <consortium name="AG Swart"/>
            <person name="Singh M."/>
            <person name="Singh A."/>
            <person name="Seah K."/>
            <person name="Emmerich C."/>
        </authorList>
    </citation>
    <scope>NUCLEOTIDE SEQUENCE</scope>
    <source>
        <strain evidence="4">ATCC30299</strain>
    </source>
</reference>
<evidence type="ECO:0000256" key="1">
    <source>
        <dbReference type="PIRSR" id="PIRSR001221-1"/>
    </source>
</evidence>
<gene>
    <name evidence="4" type="ORF">BSTOLATCC_MIC58252</name>
</gene>
<evidence type="ECO:0000259" key="3">
    <source>
        <dbReference type="Pfam" id="PF01425"/>
    </source>
</evidence>
<feature type="active site" description="Acyl-ester intermediate" evidence="1">
    <location>
        <position position="243"/>
    </location>
</feature>
<feature type="active site" description="Charge relay system" evidence="1">
    <location>
        <position position="144"/>
    </location>
</feature>
<keyword evidence="2" id="KW-1133">Transmembrane helix</keyword>
<accession>A0AAU9K0M4</accession>
<evidence type="ECO:0000313" key="5">
    <source>
        <dbReference type="Proteomes" id="UP001162131"/>
    </source>
</evidence>
<feature type="transmembrane region" description="Helical" evidence="2">
    <location>
        <begin position="6"/>
        <end position="26"/>
    </location>
</feature>
<proteinExistence type="predicted"/>
<dbReference type="AlphaFoldDB" id="A0AAU9K0M4"/>
<sequence>MHEWIEILYSKLAFAAIGAFITILTIDGRNQQRKRRVRSKAKRRIKELKWHIQGQLLPEVPKELQVKIASSTLSELREGLDKGDFTSEQILLAYLKILAKDALIRNLISDVKVEEALKEARTLDEELKQGHKRGILHGIPIVSKDNFSVKGMINTCGWVKHYKNIQNEDALHVEALRSQGAIIYALAAVPQGLKSYELFNNFTKRGLHPQYIDRTPGGSSGGVAALVSLGCSALGIGDDLVGSIRVPASFCGLAGFRATPKRISAVSPFGYTVGFPCLNVSFGAIGKVVDDCVVYMEAICDKYMHQRDLSIPPLPWNEEKYRDQRKLKIGYIDSDEYWPLPACMARAVEVAKETLRKLGHEIVKIQPPSLEDVNFSIIAQTMNSRRYSYWNEPECELFVDNLDNPLKASCSFGIKDKYSIYSDATSVTNSYEFVKHLKKTTQLRNDFLKKWADLEIDAIIAPYPVPAMIHGSNQKLELGFAYVTLFSILECPVGNVPIGIISEDEQSYPETEESWTKVMNTNMQKSKGLPICVQIAASPYQDELCLNVMSQLEANIREKLD</sequence>
<dbReference type="GO" id="GO:0009062">
    <property type="term" value="P:fatty acid catabolic process"/>
    <property type="evidence" value="ECO:0007669"/>
    <property type="project" value="TreeGrafter"/>
</dbReference>
<dbReference type="GO" id="GO:0004040">
    <property type="term" value="F:amidase activity"/>
    <property type="evidence" value="ECO:0007669"/>
    <property type="project" value="TreeGrafter"/>
</dbReference>
<dbReference type="PANTHER" id="PTHR45847">
    <property type="entry name" value="FATTY ACID AMIDE HYDROLASE"/>
    <property type="match status" value="1"/>
</dbReference>
<keyword evidence="5" id="KW-1185">Reference proteome</keyword>
<dbReference type="InterPro" id="IPR052096">
    <property type="entry name" value="Endocannabinoid_amidase"/>
</dbReference>
<dbReference type="PIRSF" id="PIRSF001221">
    <property type="entry name" value="Amidase_fungi"/>
    <property type="match status" value="1"/>
</dbReference>
<evidence type="ECO:0000313" key="4">
    <source>
        <dbReference type="EMBL" id="CAG9333440.1"/>
    </source>
</evidence>
<dbReference type="Proteomes" id="UP001162131">
    <property type="component" value="Unassembled WGS sequence"/>
</dbReference>
<dbReference type="SUPFAM" id="SSF75304">
    <property type="entry name" value="Amidase signature (AS) enzymes"/>
    <property type="match status" value="1"/>
</dbReference>
<dbReference type="GO" id="GO:0017064">
    <property type="term" value="F:fatty acid amide hydrolase activity"/>
    <property type="evidence" value="ECO:0007669"/>
    <property type="project" value="TreeGrafter"/>
</dbReference>
<dbReference type="InterPro" id="IPR023631">
    <property type="entry name" value="Amidase_dom"/>
</dbReference>
<dbReference type="Pfam" id="PF01425">
    <property type="entry name" value="Amidase"/>
    <property type="match status" value="1"/>
</dbReference>
<dbReference type="Gene3D" id="3.90.1300.10">
    <property type="entry name" value="Amidase signature (AS) domain"/>
    <property type="match status" value="1"/>
</dbReference>
<keyword evidence="2" id="KW-0812">Transmembrane</keyword>
<feature type="domain" description="Amidase" evidence="3">
    <location>
        <begin position="108"/>
        <end position="546"/>
    </location>
</feature>
<keyword evidence="2" id="KW-0472">Membrane</keyword>
<protein>
    <recommendedName>
        <fullName evidence="3">Amidase domain-containing protein</fullName>
    </recommendedName>
</protein>
<feature type="active site" description="Charge relay system" evidence="1">
    <location>
        <position position="219"/>
    </location>
</feature>